<organism evidence="2 3">
    <name type="scientific">Cohnella zeiphila</name>
    <dbReference type="NCBI Taxonomy" id="2761120"/>
    <lineage>
        <taxon>Bacteria</taxon>
        <taxon>Bacillati</taxon>
        <taxon>Bacillota</taxon>
        <taxon>Bacilli</taxon>
        <taxon>Bacillales</taxon>
        <taxon>Paenibacillaceae</taxon>
        <taxon>Cohnella</taxon>
    </lineage>
</organism>
<dbReference type="AlphaFoldDB" id="A0A7X0VZ45"/>
<keyword evidence="3" id="KW-1185">Reference proteome</keyword>
<dbReference type="Proteomes" id="UP000564644">
    <property type="component" value="Unassembled WGS sequence"/>
</dbReference>
<dbReference type="Pfam" id="PF01261">
    <property type="entry name" value="AP_endonuc_2"/>
    <property type="match status" value="1"/>
</dbReference>
<dbReference type="InterPro" id="IPR050312">
    <property type="entry name" value="IolE/XylAMocC-like"/>
</dbReference>
<dbReference type="EMBL" id="JACJVO010000084">
    <property type="protein sequence ID" value="MBB6736074.1"/>
    <property type="molecule type" value="Genomic_DNA"/>
</dbReference>
<evidence type="ECO:0000313" key="3">
    <source>
        <dbReference type="Proteomes" id="UP000564644"/>
    </source>
</evidence>
<reference evidence="2 3" key="1">
    <citation type="submission" date="2020-08" db="EMBL/GenBank/DDBJ databases">
        <title>Cohnella phylogeny.</title>
        <authorList>
            <person name="Dunlap C."/>
        </authorList>
    </citation>
    <scope>NUCLEOTIDE SEQUENCE [LARGE SCALE GENOMIC DNA]</scope>
    <source>
        <strain evidence="2 3">CBP 2801</strain>
    </source>
</reference>
<comment type="caution">
    <text evidence="2">The sequence shown here is derived from an EMBL/GenBank/DDBJ whole genome shotgun (WGS) entry which is preliminary data.</text>
</comment>
<sequence>MRLGGASFAESKDPEEWAYGLKRAGYRAGICPIGNDADDATVETVRRAADKHDILIAEVGAWSSPISPDPAVRQAALEHCKNQLALADRIGARCCVNISGSLGEQWDGPHSDHFKPETFERIVDTVREIIDAVKPTRTHYSLETMPWALPDSADSYAELIRAIDRDRLGVHFDPVNMVTSPRLYYDNGAMIRDFFRKLGPRILNCHAKDIRLAGQLTVRLEEVVPGAGALDYRTFLSELDKLDPDTPLIIEHLRTEEQYGAAAAHIRRTAEELGISV</sequence>
<dbReference type="Gene3D" id="3.20.20.150">
    <property type="entry name" value="Divalent-metal-dependent TIM barrel enzymes"/>
    <property type="match status" value="1"/>
</dbReference>
<dbReference type="InterPro" id="IPR013022">
    <property type="entry name" value="Xyl_isomerase-like_TIM-brl"/>
</dbReference>
<gene>
    <name evidence="2" type="ORF">H7C18_34730</name>
</gene>
<accession>A0A7X0VZ45</accession>
<name>A0A7X0VZ45_9BACL</name>
<dbReference type="SUPFAM" id="SSF51658">
    <property type="entry name" value="Xylose isomerase-like"/>
    <property type="match status" value="1"/>
</dbReference>
<proteinExistence type="predicted"/>
<feature type="domain" description="Xylose isomerase-like TIM barrel" evidence="1">
    <location>
        <begin position="33"/>
        <end position="268"/>
    </location>
</feature>
<dbReference type="PANTHER" id="PTHR12110:SF21">
    <property type="entry name" value="XYLOSE ISOMERASE-LIKE TIM BARREL DOMAIN-CONTAINING PROTEIN"/>
    <property type="match status" value="1"/>
</dbReference>
<dbReference type="PANTHER" id="PTHR12110">
    <property type="entry name" value="HYDROXYPYRUVATE ISOMERASE"/>
    <property type="match status" value="1"/>
</dbReference>
<evidence type="ECO:0000313" key="2">
    <source>
        <dbReference type="EMBL" id="MBB6736074.1"/>
    </source>
</evidence>
<protein>
    <submittedName>
        <fullName evidence="2">Sugar phosphate isomerase/epimerase</fullName>
    </submittedName>
</protein>
<dbReference type="InterPro" id="IPR036237">
    <property type="entry name" value="Xyl_isomerase-like_sf"/>
</dbReference>
<dbReference type="RefSeq" id="WP_185133711.1">
    <property type="nucleotide sequence ID" value="NZ_JACJVO010000084.1"/>
</dbReference>
<evidence type="ECO:0000259" key="1">
    <source>
        <dbReference type="Pfam" id="PF01261"/>
    </source>
</evidence>
<dbReference type="GO" id="GO:0016853">
    <property type="term" value="F:isomerase activity"/>
    <property type="evidence" value="ECO:0007669"/>
    <property type="project" value="UniProtKB-KW"/>
</dbReference>
<keyword evidence="2" id="KW-0413">Isomerase</keyword>